<dbReference type="EMBL" id="CP002850">
    <property type="protein sequence ID" value="AEH62188.1"/>
    <property type="molecule type" value="Genomic_DNA"/>
</dbReference>
<evidence type="ECO:0000313" key="1">
    <source>
        <dbReference type="EMBL" id="AEH62188.1"/>
    </source>
</evidence>
<dbReference type="KEGG" id="zmm:Zmob_0338"/>
<proteinExistence type="predicted"/>
<dbReference type="OrthoDB" id="9949255at2"/>
<dbReference type="Proteomes" id="UP000001494">
    <property type="component" value="Chromosome"/>
</dbReference>
<reference evidence="1 2" key="1">
    <citation type="journal article" date="2011" name="J. Bacteriol.">
        <title>Genome sequence of the ethanol-producing Zymomonas mobilis subsp. mobilis lectotype strain ATCC 10988.</title>
        <authorList>
            <person name="Pappas K.M."/>
            <person name="Kouvelis V.N."/>
            <person name="Saunders E."/>
            <person name="Brettin T.S."/>
            <person name="Bruce D."/>
            <person name="Detter C."/>
            <person name="Balakireva M."/>
            <person name="Han C.S."/>
            <person name="Savvakis G."/>
            <person name="Kyrpides N.C."/>
            <person name="Typas M.A."/>
        </authorList>
    </citation>
    <scope>NUCLEOTIDE SEQUENCE [LARGE SCALE GENOMIC DNA]</scope>
    <source>
        <strain evidence="2">ATCC 10988 / DSM 424 / CCUG 17860 / LMG 404 / NCIMB 8938 / NRRL B-806 / ZM1</strain>
    </source>
</reference>
<accession>A0A0H3FWK0</accession>
<name>A0A0H3FWK0_ZYMMA</name>
<evidence type="ECO:0000313" key="2">
    <source>
        <dbReference type="Proteomes" id="UP000001494"/>
    </source>
</evidence>
<organism evidence="1 2">
    <name type="scientific">Zymomonas mobilis subsp. mobilis (strain ATCC 10988 / DSM 424 / LMG 404 / NCIMB 8938 / NRRL B-806 / ZM1)</name>
    <dbReference type="NCBI Taxonomy" id="555217"/>
    <lineage>
        <taxon>Bacteria</taxon>
        <taxon>Pseudomonadati</taxon>
        <taxon>Pseudomonadota</taxon>
        <taxon>Alphaproteobacteria</taxon>
        <taxon>Sphingomonadales</taxon>
        <taxon>Zymomonadaceae</taxon>
        <taxon>Zymomonas</taxon>
    </lineage>
</organism>
<dbReference type="GeneID" id="79903887"/>
<sequence>MSKTIAKYRFNPQLFEEKYLFFNMLCGDLLKDIVSFFNALHSLLKNFGSRRQSPVSSWQYNVTNGGNGGYHATMA</sequence>
<dbReference type="RefSeq" id="WP_011240821.1">
    <property type="nucleotide sequence ID" value="NC_017262.1"/>
</dbReference>
<gene>
    <name evidence="1" type="ordered locus">Zmob_0338</name>
</gene>
<dbReference type="AlphaFoldDB" id="A0A0H3FWK0"/>
<protein>
    <submittedName>
        <fullName evidence="1">Uncharacterized protein</fullName>
    </submittedName>
</protein>
<dbReference type="HOGENOM" id="CLU_2670335_0_0_5"/>